<dbReference type="AlphaFoldDB" id="A0A9D1KDP2"/>
<dbReference type="SUPFAM" id="SSF52499">
    <property type="entry name" value="Isochorismatase-like hydrolases"/>
    <property type="match status" value="1"/>
</dbReference>
<comment type="caution">
    <text evidence="4">The sequence shown here is derived from an EMBL/GenBank/DDBJ whole genome shotgun (WGS) entry which is preliminary data.</text>
</comment>
<protein>
    <submittedName>
        <fullName evidence="4">Isochorismatase family protein</fullName>
    </submittedName>
</protein>
<evidence type="ECO:0000313" key="5">
    <source>
        <dbReference type="Proteomes" id="UP000886860"/>
    </source>
</evidence>
<evidence type="ECO:0000256" key="2">
    <source>
        <dbReference type="ARBA" id="ARBA00022801"/>
    </source>
</evidence>
<dbReference type="Pfam" id="PF00857">
    <property type="entry name" value="Isochorismatase"/>
    <property type="match status" value="1"/>
</dbReference>
<feature type="domain" description="Isochorismatase-like" evidence="3">
    <location>
        <begin position="12"/>
        <end position="164"/>
    </location>
</feature>
<gene>
    <name evidence="4" type="ORF">IAB60_00785</name>
</gene>
<dbReference type="EMBL" id="DVKS01000015">
    <property type="protein sequence ID" value="HIT40633.1"/>
    <property type="molecule type" value="Genomic_DNA"/>
</dbReference>
<sequence>MSCEKNAAGNDLLLIIDMQNVYTKGQEWACCGTDNAAKSILKLLSSCHCPDVIFTQYLACENPKGVWKEYNRINASINSDPWLNAIIPALLPWTKKYPIYSKSVYSSLAIPQVKEAAAQARRVLISGVVAECCVLSTVLAAIDEGCQVIYLKDAVSGLTPRSERETENLISYFSPLHTKIMTTDEYLLEAASRA</sequence>
<reference evidence="4" key="1">
    <citation type="submission" date="2020-10" db="EMBL/GenBank/DDBJ databases">
        <authorList>
            <person name="Gilroy R."/>
        </authorList>
    </citation>
    <scope>NUCLEOTIDE SEQUENCE</scope>
    <source>
        <strain evidence="4">CHK123-3438</strain>
    </source>
</reference>
<evidence type="ECO:0000313" key="4">
    <source>
        <dbReference type="EMBL" id="HIT40633.1"/>
    </source>
</evidence>
<accession>A0A9D1KDP2</accession>
<dbReference type="Gene3D" id="3.40.50.850">
    <property type="entry name" value="Isochorismatase-like"/>
    <property type="match status" value="1"/>
</dbReference>
<evidence type="ECO:0000259" key="3">
    <source>
        <dbReference type="Pfam" id="PF00857"/>
    </source>
</evidence>
<dbReference type="InterPro" id="IPR036380">
    <property type="entry name" value="Isochorismatase-like_sf"/>
</dbReference>
<dbReference type="PANTHER" id="PTHR43540:SF6">
    <property type="entry name" value="ISOCHORISMATASE-LIKE DOMAIN-CONTAINING PROTEIN"/>
    <property type="match status" value="1"/>
</dbReference>
<proteinExistence type="inferred from homology"/>
<dbReference type="Proteomes" id="UP000886860">
    <property type="component" value="Unassembled WGS sequence"/>
</dbReference>
<name>A0A9D1KDP2_9FIRM</name>
<dbReference type="PANTHER" id="PTHR43540">
    <property type="entry name" value="PEROXYUREIDOACRYLATE/UREIDOACRYLATE AMIDOHYDROLASE-RELATED"/>
    <property type="match status" value="1"/>
</dbReference>
<dbReference type="InterPro" id="IPR000868">
    <property type="entry name" value="Isochorismatase-like_dom"/>
</dbReference>
<organism evidence="4 5">
    <name type="scientific">Candidatus Caccovicinus merdipullorum</name>
    <dbReference type="NCBI Taxonomy" id="2840724"/>
    <lineage>
        <taxon>Bacteria</taxon>
        <taxon>Bacillati</taxon>
        <taxon>Bacillota</taxon>
        <taxon>Clostridia</taxon>
        <taxon>Eubacteriales</taxon>
        <taxon>Candidatus Caccovicinus</taxon>
    </lineage>
</organism>
<reference evidence="4" key="2">
    <citation type="journal article" date="2021" name="PeerJ">
        <title>Extensive microbial diversity within the chicken gut microbiome revealed by metagenomics and culture.</title>
        <authorList>
            <person name="Gilroy R."/>
            <person name="Ravi A."/>
            <person name="Getino M."/>
            <person name="Pursley I."/>
            <person name="Horton D.L."/>
            <person name="Alikhan N.F."/>
            <person name="Baker D."/>
            <person name="Gharbi K."/>
            <person name="Hall N."/>
            <person name="Watson M."/>
            <person name="Adriaenssens E.M."/>
            <person name="Foster-Nyarko E."/>
            <person name="Jarju S."/>
            <person name="Secka A."/>
            <person name="Antonio M."/>
            <person name="Oren A."/>
            <person name="Chaudhuri R.R."/>
            <person name="La Ragione R."/>
            <person name="Hildebrand F."/>
            <person name="Pallen M.J."/>
        </authorList>
    </citation>
    <scope>NUCLEOTIDE SEQUENCE</scope>
    <source>
        <strain evidence="4">CHK123-3438</strain>
    </source>
</reference>
<comment type="similarity">
    <text evidence="1">Belongs to the isochorismatase family.</text>
</comment>
<evidence type="ECO:0000256" key="1">
    <source>
        <dbReference type="ARBA" id="ARBA00006336"/>
    </source>
</evidence>
<dbReference type="InterPro" id="IPR050272">
    <property type="entry name" value="Isochorismatase-like_hydrls"/>
</dbReference>
<dbReference type="GO" id="GO:0016787">
    <property type="term" value="F:hydrolase activity"/>
    <property type="evidence" value="ECO:0007669"/>
    <property type="project" value="UniProtKB-KW"/>
</dbReference>
<keyword evidence="2" id="KW-0378">Hydrolase</keyword>